<dbReference type="EC" id="3.1.1.45" evidence="2"/>
<dbReference type="GO" id="GO:0008806">
    <property type="term" value="F:carboxymethylenebutenolidase activity"/>
    <property type="evidence" value="ECO:0007669"/>
    <property type="project" value="UniProtKB-EC"/>
</dbReference>
<dbReference type="InterPro" id="IPR051049">
    <property type="entry name" value="Dienelactone_hydrolase-like"/>
</dbReference>
<dbReference type="Proteomes" id="UP000540989">
    <property type="component" value="Unassembled WGS sequence"/>
</dbReference>
<dbReference type="RefSeq" id="WP_184215746.1">
    <property type="nucleotide sequence ID" value="NZ_JACHIP010000002.1"/>
</dbReference>
<dbReference type="PANTHER" id="PTHR46623">
    <property type="entry name" value="CARBOXYMETHYLENEBUTENOLIDASE-RELATED"/>
    <property type="match status" value="1"/>
</dbReference>
<dbReference type="Gene3D" id="3.40.50.1820">
    <property type="entry name" value="alpha/beta hydrolase"/>
    <property type="match status" value="1"/>
</dbReference>
<dbReference type="EMBL" id="JACHIP010000002">
    <property type="protein sequence ID" value="MBB5057188.1"/>
    <property type="molecule type" value="Genomic_DNA"/>
</dbReference>
<comment type="caution">
    <text evidence="2">The sequence shown here is derived from an EMBL/GenBank/DDBJ whole genome shotgun (WGS) entry which is preliminary data.</text>
</comment>
<dbReference type="SUPFAM" id="SSF53474">
    <property type="entry name" value="alpha/beta-Hydrolases"/>
    <property type="match status" value="1"/>
</dbReference>
<sequence length="230" mass="25554">MHRISFLVVLWFLGALLVSGQLPGETSKRLRSGAGAETAYDEFGDPQSAKCLVLLHGASGPVPFYRDQARFFGDEGFRVLMPHYFDSTRGQSPSPENYRKWASVTADFVAECRKQASTKAVFLIGFSLGSSVALAAGSQNVSVNAIADWYGSLPDEFFYQMKGMPPLLILHGERDSNIPIMNAQQLVKLCEMKHLDCEHHFYADQEHGFQGAALEDARQRTLTFFAEHAK</sequence>
<dbReference type="InterPro" id="IPR002925">
    <property type="entry name" value="Dienelactn_hydro"/>
</dbReference>
<name>A0A7W7ZCA0_9BACT</name>
<dbReference type="PANTHER" id="PTHR46623:SF6">
    <property type="entry name" value="ALPHA_BETA-HYDROLASES SUPERFAMILY PROTEIN"/>
    <property type="match status" value="1"/>
</dbReference>
<dbReference type="Pfam" id="PF01738">
    <property type="entry name" value="DLH"/>
    <property type="match status" value="1"/>
</dbReference>
<proteinExistence type="predicted"/>
<evidence type="ECO:0000313" key="2">
    <source>
        <dbReference type="EMBL" id="MBB5057188.1"/>
    </source>
</evidence>
<protein>
    <submittedName>
        <fullName evidence="2">Carboxymethylenebutenolidase</fullName>
        <ecNumber evidence="2">3.1.1.45</ecNumber>
    </submittedName>
</protein>
<feature type="domain" description="Dienelactone hydrolase" evidence="1">
    <location>
        <begin position="50"/>
        <end position="220"/>
    </location>
</feature>
<evidence type="ECO:0000259" key="1">
    <source>
        <dbReference type="Pfam" id="PF01738"/>
    </source>
</evidence>
<gene>
    <name evidence="2" type="ORF">HDF16_001873</name>
</gene>
<dbReference type="AlphaFoldDB" id="A0A7W7ZCA0"/>
<reference evidence="2 3" key="1">
    <citation type="submission" date="2020-08" db="EMBL/GenBank/DDBJ databases">
        <title>Genomic Encyclopedia of Type Strains, Phase IV (KMG-V): Genome sequencing to study the core and pangenomes of soil and plant-associated prokaryotes.</title>
        <authorList>
            <person name="Whitman W."/>
        </authorList>
    </citation>
    <scope>NUCLEOTIDE SEQUENCE [LARGE SCALE GENOMIC DNA]</scope>
    <source>
        <strain evidence="2 3">M8UP14</strain>
    </source>
</reference>
<accession>A0A7W7ZCA0</accession>
<keyword evidence="2" id="KW-0378">Hydrolase</keyword>
<evidence type="ECO:0000313" key="3">
    <source>
        <dbReference type="Proteomes" id="UP000540989"/>
    </source>
</evidence>
<dbReference type="InterPro" id="IPR029058">
    <property type="entry name" value="AB_hydrolase_fold"/>
</dbReference>
<keyword evidence="3" id="KW-1185">Reference proteome</keyword>
<organism evidence="2 3">
    <name type="scientific">Granulicella aggregans</name>
    <dbReference type="NCBI Taxonomy" id="474949"/>
    <lineage>
        <taxon>Bacteria</taxon>
        <taxon>Pseudomonadati</taxon>
        <taxon>Acidobacteriota</taxon>
        <taxon>Terriglobia</taxon>
        <taxon>Terriglobales</taxon>
        <taxon>Acidobacteriaceae</taxon>
        <taxon>Granulicella</taxon>
    </lineage>
</organism>